<evidence type="ECO:0000313" key="1">
    <source>
        <dbReference type="EMBL" id="GAH68627.1"/>
    </source>
</evidence>
<proteinExistence type="predicted"/>
<dbReference type="EMBL" id="BARU01025623">
    <property type="protein sequence ID" value="GAH68627.1"/>
    <property type="molecule type" value="Genomic_DNA"/>
</dbReference>
<name>X1HGP9_9ZZZZ</name>
<sequence>EKAKVVHELRKQFDLNLLLSISKMARSTYYYWVHAFGREI</sequence>
<reference evidence="1" key="1">
    <citation type="journal article" date="2014" name="Front. Microbiol.">
        <title>High frequency of phylogenetically diverse reductive dehalogenase-homologous genes in deep subseafloor sedimentary metagenomes.</title>
        <authorList>
            <person name="Kawai M."/>
            <person name="Futagami T."/>
            <person name="Toyoda A."/>
            <person name="Takaki Y."/>
            <person name="Nishi S."/>
            <person name="Hori S."/>
            <person name="Arai W."/>
            <person name="Tsubouchi T."/>
            <person name="Morono Y."/>
            <person name="Uchiyama I."/>
            <person name="Ito T."/>
            <person name="Fujiyama A."/>
            <person name="Inagaki F."/>
            <person name="Takami H."/>
        </authorList>
    </citation>
    <scope>NUCLEOTIDE SEQUENCE</scope>
    <source>
        <strain evidence="1">Expedition CK06-06</strain>
    </source>
</reference>
<evidence type="ECO:0008006" key="2">
    <source>
        <dbReference type="Google" id="ProtNLM"/>
    </source>
</evidence>
<gene>
    <name evidence="1" type="ORF">S03H2_41261</name>
</gene>
<accession>X1HGP9</accession>
<protein>
    <recommendedName>
        <fullName evidence="2">IS3 family transposase</fullName>
    </recommendedName>
</protein>
<comment type="caution">
    <text evidence="1">The sequence shown here is derived from an EMBL/GenBank/DDBJ whole genome shotgun (WGS) entry which is preliminary data.</text>
</comment>
<organism evidence="1">
    <name type="scientific">marine sediment metagenome</name>
    <dbReference type="NCBI Taxonomy" id="412755"/>
    <lineage>
        <taxon>unclassified sequences</taxon>
        <taxon>metagenomes</taxon>
        <taxon>ecological metagenomes</taxon>
    </lineage>
</organism>
<dbReference type="AlphaFoldDB" id="X1HGP9"/>
<feature type="non-terminal residue" evidence="1">
    <location>
        <position position="1"/>
    </location>
</feature>